<dbReference type="SMART" id="SM00345">
    <property type="entry name" value="HTH_GNTR"/>
    <property type="match status" value="1"/>
</dbReference>
<dbReference type="EMBL" id="PJRQ01000039">
    <property type="protein sequence ID" value="PLR09970.1"/>
    <property type="molecule type" value="Genomic_DNA"/>
</dbReference>
<evidence type="ECO:0000313" key="5">
    <source>
        <dbReference type="EMBL" id="AYV46250.1"/>
    </source>
</evidence>
<protein>
    <recommendedName>
        <fullName evidence="4">HTH gntR-type domain-containing protein</fullName>
    </recommendedName>
</protein>
<accession>A0A2N5CQ81</accession>
<dbReference type="GO" id="GO:0003677">
    <property type="term" value="F:DNA binding"/>
    <property type="evidence" value="ECO:0007669"/>
    <property type="project" value="UniProtKB-KW"/>
</dbReference>
<keyword evidence="3" id="KW-0804">Transcription</keyword>
<dbReference type="InterPro" id="IPR036390">
    <property type="entry name" value="WH_DNA-bd_sf"/>
</dbReference>
<sequence>MAATTPDRPKDPFTAALVALRSALRGGRFSRGEPLTITELAHDLSLSATPVREALSRLAGEGLIEDRRGRGYFARRLDVADLVELYGLRGLYLGEALNERHGQGQTSLEPTSGAAHERLAWIMDRLVAQAGNRALFDAYRSICDRLGPATDVEPQLFRIDEELEAIEAAEPAGQPALSIVLDRMHADRRARADELVRAIRARANIATL</sequence>
<dbReference type="InterPro" id="IPR000524">
    <property type="entry name" value="Tscrpt_reg_HTH_GntR"/>
</dbReference>
<dbReference type="Pfam" id="PF00392">
    <property type="entry name" value="GntR"/>
    <property type="match status" value="1"/>
</dbReference>
<keyword evidence="2" id="KW-0238">DNA-binding</keyword>
<evidence type="ECO:0000256" key="1">
    <source>
        <dbReference type="ARBA" id="ARBA00023015"/>
    </source>
</evidence>
<evidence type="ECO:0000256" key="2">
    <source>
        <dbReference type="ARBA" id="ARBA00023125"/>
    </source>
</evidence>
<organism evidence="6 7">
    <name type="scientific">Caulobacter flavus</name>
    <dbReference type="NCBI Taxonomy" id="1679497"/>
    <lineage>
        <taxon>Bacteria</taxon>
        <taxon>Pseudomonadati</taxon>
        <taxon>Pseudomonadota</taxon>
        <taxon>Alphaproteobacteria</taxon>
        <taxon>Caulobacterales</taxon>
        <taxon>Caulobacteraceae</taxon>
        <taxon>Caulobacter</taxon>
    </lineage>
</organism>
<dbReference type="SUPFAM" id="SSF46785">
    <property type="entry name" value="Winged helix' DNA-binding domain"/>
    <property type="match status" value="1"/>
</dbReference>
<dbReference type="PANTHER" id="PTHR43537:SF45">
    <property type="entry name" value="GNTR FAMILY REGULATORY PROTEIN"/>
    <property type="match status" value="1"/>
</dbReference>
<name>A0A2N5CQ81_9CAUL</name>
<dbReference type="Gene3D" id="1.10.10.10">
    <property type="entry name" value="Winged helix-like DNA-binding domain superfamily/Winged helix DNA-binding domain"/>
    <property type="match status" value="1"/>
</dbReference>
<dbReference type="AlphaFoldDB" id="A0A2N5CQ81"/>
<evidence type="ECO:0000313" key="6">
    <source>
        <dbReference type="EMBL" id="PLR09970.1"/>
    </source>
</evidence>
<evidence type="ECO:0000259" key="4">
    <source>
        <dbReference type="PROSITE" id="PS50949"/>
    </source>
</evidence>
<keyword evidence="8" id="KW-1185">Reference proteome</keyword>
<keyword evidence="1" id="KW-0805">Transcription regulation</keyword>
<evidence type="ECO:0000256" key="3">
    <source>
        <dbReference type="ARBA" id="ARBA00023163"/>
    </source>
</evidence>
<dbReference type="OrthoDB" id="8479543at2"/>
<dbReference type="KEGG" id="cfh:C1707_08275"/>
<gene>
    <name evidence="5" type="ORF">C1707_08275</name>
    <name evidence="6" type="ORF">CFHF_17940</name>
</gene>
<dbReference type="GO" id="GO:0003700">
    <property type="term" value="F:DNA-binding transcription factor activity"/>
    <property type="evidence" value="ECO:0007669"/>
    <property type="project" value="InterPro"/>
</dbReference>
<dbReference type="Proteomes" id="UP000234483">
    <property type="component" value="Unassembled WGS sequence"/>
</dbReference>
<evidence type="ECO:0000313" key="7">
    <source>
        <dbReference type="Proteomes" id="UP000234483"/>
    </source>
</evidence>
<evidence type="ECO:0000313" key="8">
    <source>
        <dbReference type="Proteomes" id="UP000281192"/>
    </source>
</evidence>
<dbReference type="PROSITE" id="PS50949">
    <property type="entry name" value="HTH_GNTR"/>
    <property type="match status" value="1"/>
</dbReference>
<feature type="domain" description="HTH gntR-type" evidence="4">
    <location>
        <begin position="10"/>
        <end position="77"/>
    </location>
</feature>
<dbReference type="PANTHER" id="PTHR43537">
    <property type="entry name" value="TRANSCRIPTIONAL REGULATOR, GNTR FAMILY"/>
    <property type="match status" value="1"/>
</dbReference>
<dbReference type="Proteomes" id="UP000281192">
    <property type="component" value="Chromosome"/>
</dbReference>
<dbReference type="RefSeq" id="WP_101714358.1">
    <property type="nucleotide sequence ID" value="NZ_CP026100.1"/>
</dbReference>
<proteinExistence type="predicted"/>
<dbReference type="InterPro" id="IPR036388">
    <property type="entry name" value="WH-like_DNA-bd_sf"/>
</dbReference>
<dbReference type="EMBL" id="CP026100">
    <property type="protein sequence ID" value="AYV46250.1"/>
    <property type="molecule type" value="Genomic_DNA"/>
</dbReference>
<reference evidence="5 8" key="2">
    <citation type="submission" date="2018-01" db="EMBL/GenBank/DDBJ databases">
        <title>Complete genome sequence of Caulobacter flavus RHGG3.</title>
        <authorList>
            <person name="Yang E."/>
        </authorList>
    </citation>
    <scope>NUCLEOTIDE SEQUENCE [LARGE SCALE GENOMIC DNA]</scope>
    <source>
        <strain evidence="5 8">RHGG3</strain>
    </source>
</reference>
<reference evidence="6 7" key="1">
    <citation type="submission" date="2017-12" db="EMBL/GenBank/DDBJ databases">
        <title>The genome sequence of Caulobacter flavus CGMCC1 15093.</title>
        <authorList>
            <person name="Gao J."/>
            <person name="Mao X."/>
            <person name="Sun J."/>
        </authorList>
    </citation>
    <scope>NUCLEOTIDE SEQUENCE [LARGE SCALE GENOMIC DNA]</scope>
    <source>
        <strain evidence="6 7">CGMCC1 15093</strain>
    </source>
</reference>